<dbReference type="InterPro" id="IPR046673">
    <property type="entry name" value="ToxA_N"/>
</dbReference>
<feature type="domain" description="NEL" evidence="7">
    <location>
        <begin position="1401"/>
        <end position="1744"/>
    </location>
</feature>
<dbReference type="GO" id="GO:0061630">
    <property type="term" value="F:ubiquitin protein ligase activity"/>
    <property type="evidence" value="ECO:0007669"/>
    <property type="project" value="UniProtKB-EC"/>
</dbReference>
<keyword evidence="6" id="KW-1035">Host cytoplasm</keyword>
<dbReference type="InterPro" id="IPR029487">
    <property type="entry name" value="NEL_dom"/>
</dbReference>
<evidence type="ECO:0000256" key="5">
    <source>
        <dbReference type="ARBA" id="ARBA00023026"/>
    </source>
</evidence>
<evidence type="ECO:0000256" key="6">
    <source>
        <dbReference type="PROSITE-ProRule" id="PRU01398"/>
    </source>
</evidence>
<keyword evidence="6" id="KW-0833">Ubl conjugation pathway</keyword>
<dbReference type="RefSeq" id="WP_038611523.1">
    <property type="nucleotide sequence ID" value="NZ_CP009048.1"/>
</dbReference>
<dbReference type="InterPro" id="IPR032675">
    <property type="entry name" value="LRR_dom_sf"/>
</dbReference>
<evidence type="ECO:0000313" key="9">
    <source>
        <dbReference type="Proteomes" id="UP000028931"/>
    </source>
</evidence>
<reference evidence="8 9" key="1">
    <citation type="submission" date="2014-07" db="EMBL/GenBank/DDBJ databases">
        <authorList>
            <person name="Lee K."/>
            <person name="Lim J.Y."/>
            <person name="Hwang I."/>
        </authorList>
    </citation>
    <scope>NUCLEOTIDE SEQUENCE [LARGE SCALE GENOMIC DNA]</scope>
    <source>
        <strain evidence="8 9">KL28</strain>
    </source>
</reference>
<comment type="catalytic activity">
    <reaction evidence="1">
        <text>S-ubiquitinyl-[E2 ubiquitin-conjugating enzyme]-L-cysteine + [acceptor protein]-L-lysine = [E2 ubiquitin-conjugating enzyme]-L-cysteine + N(6)-ubiquitinyl-[acceptor protein]-L-lysine.</text>
        <dbReference type="EC" id="2.3.2.27"/>
    </reaction>
</comment>
<dbReference type="PROSITE" id="PS52053">
    <property type="entry name" value="NEL"/>
    <property type="match status" value="1"/>
</dbReference>
<keyword evidence="6" id="KW-0808">Transferase</keyword>
<dbReference type="Pfam" id="PF20178">
    <property type="entry name" value="ToxA_N"/>
    <property type="match status" value="1"/>
</dbReference>
<evidence type="ECO:0000256" key="1">
    <source>
        <dbReference type="ARBA" id="ARBA00000900"/>
    </source>
</evidence>
<comment type="similarity">
    <text evidence="6">Belongs to the LRR-containing bacterial E3 ligase family.</text>
</comment>
<dbReference type="HOGENOM" id="CLU_000909_0_0_6"/>
<evidence type="ECO:0000313" key="8">
    <source>
        <dbReference type="EMBL" id="AIL62012.1"/>
    </source>
</evidence>
<keyword evidence="6" id="KW-0832">Ubl conjugation</keyword>
<dbReference type="GO" id="GO:0005615">
    <property type="term" value="C:extracellular space"/>
    <property type="evidence" value="ECO:0007669"/>
    <property type="project" value="TreeGrafter"/>
</dbReference>
<feature type="active site" description="Glycyl thioester intermediate" evidence="6">
    <location>
        <position position="1485"/>
    </location>
</feature>
<proteinExistence type="inferred from homology"/>
<gene>
    <name evidence="8" type="ORF">PSAKL28_28200</name>
</gene>
<accession>A0A077F9A9</accession>
<evidence type="ECO:0000256" key="4">
    <source>
        <dbReference type="ARBA" id="ARBA00022737"/>
    </source>
</evidence>
<keyword evidence="6" id="KW-0964">Secreted</keyword>
<dbReference type="PANTHER" id="PTHR45617:SF101">
    <property type="entry name" value="LEUCINE-RICH ALPHA-2-GLYCOPROTEIN"/>
    <property type="match status" value="1"/>
</dbReference>
<name>A0A077F9A9_9PSED</name>
<keyword evidence="3" id="KW-0433">Leucine-rich repeat</keyword>
<keyword evidence="4" id="KW-0677">Repeat</keyword>
<comment type="PTM">
    <text evidence="6">Ubiquitinated in the presence of host E1 ubiquitin-activating enzyme, E2 ubiquitin-conjugating enzyme and ubiquitin.</text>
</comment>
<dbReference type="Gene3D" id="1.20.58.360">
    <property type="entry name" value="Shigella T3SS effector IpaH defines"/>
    <property type="match status" value="1"/>
</dbReference>
<dbReference type="Pfam" id="PF14496">
    <property type="entry name" value="NEL"/>
    <property type="match status" value="1"/>
</dbReference>
<dbReference type="KEGG" id="palk:PSAKL28_28200"/>
<protein>
    <recommendedName>
        <fullName evidence="2">RING-type E3 ubiquitin transferase</fullName>
        <ecNumber evidence="2">2.3.2.27</ecNumber>
    </recommendedName>
</protein>
<dbReference type="SUPFAM" id="SSF52058">
    <property type="entry name" value="L domain-like"/>
    <property type="match status" value="1"/>
</dbReference>
<dbReference type="PANTHER" id="PTHR45617">
    <property type="entry name" value="LEUCINE RICH REPEAT FAMILY PROTEIN"/>
    <property type="match status" value="1"/>
</dbReference>
<keyword evidence="5" id="KW-0843">Virulence</keyword>
<dbReference type="Proteomes" id="UP000028931">
    <property type="component" value="Chromosome"/>
</dbReference>
<dbReference type="SMART" id="SM00369">
    <property type="entry name" value="LRR_TYP"/>
    <property type="match status" value="6"/>
</dbReference>
<organism evidence="8 9">
    <name type="scientific">Pseudomonas alkylphenolica</name>
    <dbReference type="NCBI Taxonomy" id="237609"/>
    <lineage>
        <taxon>Bacteria</taxon>
        <taxon>Pseudomonadati</taxon>
        <taxon>Pseudomonadota</taxon>
        <taxon>Gammaproteobacteria</taxon>
        <taxon>Pseudomonadales</taxon>
        <taxon>Pseudomonadaceae</taxon>
        <taxon>Pseudomonas</taxon>
    </lineage>
</organism>
<evidence type="ECO:0000256" key="3">
    <source>
        <dbReference type="ARBA" id="ARBA00022614"/>
    </source>
</evidence>
<dbReference type="InterPro" id="IPR001611">
    <property type="entry name" value="Leu-rich_rpt"/>
</dbReference>
<dbReference type="eggNOG" id="COG4886">
    <property type="taxonomic scope" value="Bacteria"/>
</dbReference>
<evidence type="ECO:0000259" key="7">
    <source>
        <dbReference type="PROSITE" id="PS52053"/>
    </source>
</evidence>
<sequence length="1744" mass="195460">MLTSQSIAVPGLHGRFLVDRLPDWLKHATVADLKRWRESLRPAQLNPSGSSAWFFDASEDARQALLDAQQSSRRSVRALATALKDFQGLGAFAEPLLKAKLKADLDVELDVNTTELVEIHEESVLLGSMLRIKPRQQSLLQAALQNFAADSEFLSGSALAAKGDFVLELAPGQEGAYPRFQYRYIRQLDIEPARFAALCHELDLGGKYQTHLGEVFESPSTRDAVRTLSINAYKDNLRLVAQTALMKGEISAPAQQMFNDLLKGERAPLLHGKPVICQSLSMFQSALDGVLVFSANRVVSDEVEPIVVYLPGAPLYPLKEYASVAAFKQDLRINLLTSTYLELFRSFVPRHEQEHFFKRLDEALYDRSLDAGGQLKPEANLHLRDVAIESELFGYVQDQLLKRIKANARDLAVPSAQADEAAKKQRLAYWESIGFNLLNAAAFFVPVLDAVMAAVAAGQLVKEIVDGAHAWEAGELDEALAHFESVALNVVLAVGLGAAGHVAAPLQASERVDSLVRVTLPSGEQRLWKPDLTPYARSVELTDIAPNAMGVYRLDGKSYIRIDGQVFEVFEDADGAWSIRHPDDPDAYQPTLKHNQEGTWQAVGEQPMQWSHETLLSRIGVAADGLPAEVLEQAVRISGVDDDVLRRMHLDQLAVPPLLKETLQRFQIDRRVTRLIDSLKEGVPGVHGLGLEPSLSQELPRWPQRVIEVFDEIMPDRAPVRYGAKRWPSGRVIRISEKELYANKLAEKVLADLNETEALELFGSSVEPDKRLEVLRALIADQAIKRRANIFKIMYEHQHPPRSTEQQRLLRDFPMLTDAAAQEIVDAADSAERLQLQASDGRVPLRLAEEARVYQRQIVLSRAIQGVHKTTLASLDSDRLALGLLTELPGWTNTVRVEMREEVLSGRLLASAGEPGGELKVLVRLRGRYTVYDAQGLELSKDQEIIVSLLKALPDSERRALNLDIHATQSLRTALYALAVEDRVRAAKLLGQQPIRPWFRSPLRLADGRVGYPLGGSVRNWALKAKLGAMFPELESAELDEFIRSYQQRNQTLGDVVLRLETEQRVLQTTLAEWVEASEGPFQRVARARTRGQLVDAWRRLGGRRRSELNLQERDAGHLPVLTARFEHIRSLNMSRMNLQQMPTVFLQCFPRLQRLSLESNPLSIIPPDISALVGLRNLNLREVPLNSSDTMFDALRPLVNLRRLELQSNGLVNIPDAALETLATLPALSHLNLRYNEVSLTSEGLAILARLPLQELDLSRTGLELDEAGAQVFSRFVRLQRLRLSGNYLRRFPELGNLVQLRDLDLQGCGVSEWPAELTTLMNQNPYELRIVDLSRNQIIELPDLAATRFGAGLRDNSHAAQGLNLYFNPLDVASIARLEVIRVGFEPEIVVQVQPEIAVPVQPEDPWLQGADQAQRDLWHDLFQNDGHEALREMLDRLASSREFQRNGADVRERVWSMLQLASQHTQLREELLEIAEAFPVTCGDAGADAFSALEIAVLVFERSQEAITGERSAELLALYKQLFRRHEVQRMADVLSLARKQRRRALRANGALTPLDPLDDITDVLLRRDEVDDIEIRLALRQQLASELDYPEPSRGMLYQATANLSPQTAQRVKSAVLARDTVANRQAWMVEDINWTRYLEQRYVSQFDSFREMWAEGQEYLDFCVGVFNEGPEALDSEVLTFLRTALGAEPMNAEGTLHKIEINDGQYQQASDALKSARKVAEDALVLRLTQATEVEPEV</sequence>
<dbReference type="GO" id="GO:0016567">
    <property type="term" value="P:protein ubiquitination"/>
    <property type="evidence" value="ECO:0007669"/>
    <property type="project" value="InterPro"/>
</dbReference>
<dbReference type="PROSITE" id="PS51450">
    <property type="entry name" value="LRR"/>
    <property type="match status" value="2"/>
</dbReference>
<dbReference type="OrthoDB" id="1467561at2"/>
<dbReference type="EC" id="2.3.2.27" evidence="2"/>
<dbReference type="Gene3D" id="3.80.10.10">
    <property type="entry name" value="Ribonuclease Inhibitor"/>
    <property type="match status" value="2"/>
</dbReference>
<dbReference type="EMBL" id="CP009048">
    <property type="protein sequence ID" value="AIL62012.1"/>
    <property type="molecule type" value="Genomic_DNA"/>
</dbReference>
<dbReference type="InterPro" id="IPR003591">
    <property type="entry name" value="Leu-rich_rpt_typical-subtyp"/>
</dbReference>
<dbReference type="SMART" id="SM00364">
    <property type="entry name" value="LRR_BAC"/>
    <property type="match status" value="3"/>
</dbReference>
<evidence type="ECO:0000256" key="2">
    <source>
        <dbReference type="ARBA" id="ARBA00012483"/>
    </source>
</evidence>